<dbReference type="GO" id="GO:0005886">
    <property type="term" value="C:plasma membrane"/>
    <property type="evidence" value="ECO:0007669"/>
    <property type="project" value="UniProtKB-SubCell"/>
</dbReference>
<keyword evidence="3" id="KW-1003">Cell membrane</keyword>
<evidence type="ECO:0000256" key="2">
    <source>
        <dbReference type="ARBA" id="ARBA00009592"/>
    </source>
</evidence>
<keyword evidence="10 15" id="KW-0675">Receptor</keyword>
<feature type="domain" description="Leucine-rich repeat-containing N-terminal plant-type" evidence="13">
    <location>
        <begin position="124"/>
        <end position="145"/>
    </location>
</feature>
<evidence type="ECO:0000256" key="9">
    <source>
        <dbReference type="ARBA" id="ARBA00023136"/>
    </source>
</evidence>
<dbReference type="Pfam" id="PF00560">
    <property type="entry name" value="LRR_1"/>
    <property type="match status" value="8"/>
</dbReference>
<dbReference type="Gene3D" id="3.80.10.10">
    <property type="entry name" value="Ribonuclease Inhibitor"/>
    <property type="match status" value="4"/>
</dbReference>
<evidence type="ECO:0000256" key="12">
    <source>
        <dbReference type="SAM" id="Phobius"/>
    </source>
</evidence>
<evidence type="ECO:0000256" key="6">
    <source>
        <dbReference type="ARBA" id="ARBA00022729"/>
    </source>
</evidence>
<evidence type="ECO:0000256" key="5">
    <source>
        <dbReference type="ARBA" id="ARBA00022692"/>
    </source>
</evidence>
<evidence type="ECO:0000256" key="10">
    <source>
        <dbReference type="ARBA" id="ARBA00023170"/>
    </source>
</evidence>
<dbReference type="InterPro" id="IPR044730">
    <property type="entry name" value="RNase_H-like_dom_plant"/>
</dbReference>
<comment type="subcellular location">
    <subcellularLocation>
        <location evidence="1">Cell membrane</location>
        <topology evidence="1">Single-pass type I membrane protein</topology>
    </subcellularLocation>
</comment>
<dbReference type="SMART" id="SM00369">
    <property type="entry name" value="LRR_TYP"/>
    <property type="match status" value="8"/>
</dbReference>
<dbReference type="FunFam" id="3.80.10.10:FF:000383">
    <property type="entry name" value="Leucine-rich repeat receptor protein kinase EMS1"/>
    <property type="match status" value="1"/>
</dbReference>
<keyword evidence="8 12" id="KW-1133">Transmembrane helix</keyword>
<feature type="transmembrane region" description="Helical" evidence="12">
    <location>
        <begin position="981"/>
        <end position="1005"/>
    </location>
</feature>
<keyword evidence="4" id="KW-0433">Leucine-rich repeat</keyword>
<dbReference type="InterPro" id="IPR036397">
    <property type="entry name" value="RNaseH_sf"/>
</dbReference>
<dbReference type="FunFam" id="3.80.10.10:FF:000095">
    <property type="entry name" value="LRR receptor-like serine/threonine-protein kinase GSO1"/>
    <property type="match status" value="1"/>
</dbReference>
<dbReference type="PANTHER" id="PTHR48063">
    <property type="entry name" value="LRR RECEPTOR-LIKE KINASE"/>
    <property type="match status" value="1"/>
</dbReference>
<proteinExistence type="inferred from homology"/>
<evidence type="ECO:0000313" key="16">
    <source>
        <dbReference type="Proteomes" id="UP001163823"/>
    </source>
</evidence>
<evidence type="ECO:0000256" key="1">
    <source>
        <dbReference type="ARBA" id="ARBA00004251"/>
    </source>
</evidence>
<dbReference type="AlphaFoldDB" id="A0AAD7L0Z6"/>
<sequence length="1040" mass="115909">MQGLWLAWTHLGPVELKSFLRGVGAVVGILRDAYMGKLLSALSSFYRSCTNMEAEVRALLDGLSFIKERGMMALWIESDFQTLVLEVPKSSVLIERNKHFSKSNKDLPLPIHETTIPSRETSRSNILSSWESEVDCCRWEGISCNNRTGSVITLNLKFYYRLGGEIDPSILCELQYLEYLDLSGNNLGGQRIPKCIGSLKHLINLSLAYTGFVGSIPCEQQNLSSLQTLDLYGNYNLMAKDLQWLSHLSSLRYLNLTYVDLSQAVDWLQSLNKIVPSLVDLNLQYCSLPKINILPRINSSTTLKVLDLSENNLASSTLTWVFNVSQNLIDLSLSNTWLQGHIPKGFQNMCRLKEIYLNFNKLSGDLSESLQQLSCSENTITTLDLGSNSFIGPLPDLQRFSSLELLNLQNKNLKGFFPKYFGNLPHLSSLDLSSNELSGSLSDFIVLPSLRYLDVSNNQLNGTIPSTIGQLSSLELLDLSSNSFNSVITEAHLFNLSGLQYFDVSHSLLSFNISSEWIPTFQSHKLDMSSCILGPNFPHWIKNQRALARLDISNCGISESIPEWLWDLSLRLSYLNISHNKIHGELPNLSPRNEKGDFQEFDLSSNYLSGPLPQFPPNTSLLNLSKNKFSGSLYSLCTTLVLKLSFLDLSNNLLSGTLPDCWKGFKELRIMILANNNFSGQIPTSIGSLHLIKTLHLSENNFSGEILTLNDCRELELIDLGDNKLDGEIPAWIGQNLPNLIVLRLRSNKLHGKIPISLRNLSALQILDISLNNISGKIPDCLNNLTALGDMNISRGTIDPKFMFAYSSSWNFIENAMVMMKGEEMEYEKSLGLMKSTDLSCNNFTGRIPLSLTSLVGLISLNLSRNNLMGFITDGIGQLQMLESLDLSKNVLFGGIPGTFSSLNFLSYLNISFNNLSGKIPLSTQLQSMDASAFIGNNGLFGPPLTKEYCIGDGNNSLNPSITSNSHINDKEGEESGLMSFGFYVSLAVGFVFGFWGVCGSLMLVSSWRYAYFQLFDKIKDWIYVKVVVFVASFQRISQS</sequence>
<dbReference type="Pfam" id="PF08263">
    <property type="entry name" value="LRRNT_2"/>
    <property type="match status" value="1"/>
</dbReference>
<dbReference type="PROSITE" id="PS51450">
    <property type="entry name" value="LRR"/>
    <property type="match status" value="2"/>
</dbReference>
<dbReference type="InterPro" id="IPR003591">
    <property type="entry name" value="Leu-rich_rpt_typical-subtyp"/>
</dbReference>
<gene>
    <name evidence="15" type="ORF">O6P43_029912</name>
</gene>
<accession>A0AAD7L0Z6</accession>
<evidence type="ECO:0000256" key="4">
    <source>
        <dbReference type="ARBA" id="ARBA00022614"/>
    </source>
</evidence>
<evidence type="ECO:0000256" key="11">
    <source>
        <dbReference type="ARBA" id="ARBA00023180"/>
    </source>
</evidence>
<evidence type="ECO:0000256" key="3">
    <source>
        <dbReference type="ARBA" id="ARBA00022475"/>
    </source>
</evidence>
<keyword evidence="11" id="KW-0325">Glycoprotein</keyword>
<feature type="domain" description="RNase H type-1" evidence="14">
    <location>
        <begin position="21"/>
        <end position="86"/>
    </location>
</feature>
<keyword evidence="15" id="KW-0418">Kinase</keyword>
<dbReference type="PRINTS" id="PR00019">
    <property type="entry name" value="LEURICHRPT"/>
</dbReference>
<dbReference type="Proteomes" id="UP001163823">
    <property type="component" value="Chromosome 12"/>
</dbReference>
<comment type="caution">
    <text evidence="15">The sequence shown here is derived from an EMBL/GenBank/DDBJ whole genome shotgun (WGS) entry which is preliminary data.</text>
</comment>
<keyword evidence="16" id="KW-1185">Reference proteome</keyword>
<evidence type="ECO:0000256" key="8">
    <source>
        <dbReference type="ARBA" id="ARBA00022989"/>
    </source>
</evidence>
<dbReference type="Pfam" id="PF13456">
    <property type="entry name" value="RVT_3"/>
    <property type="match status" value="1"/>
</dbReference>
<keyword evidence="6" id="KW-0732">Signal</keyword>
<protein>
    <submittedName>
        <fullName evidence="15">Leucine-rich receptor-like kinase family protein</fullName>
    </submittedName>
</protein>
<dbReference type="GO" id="GO:0016301">
    <property type="term" value="F:kinase activity"/>
    <property type="evidence" value="ECO:0007669"/>
    <property type="project" value="UniProtKB-KW"/>
</dbReference>
<reference evidence="15" key="1">
    <citation type="journal article" date="2023" name="Science">
        <title>Elucidation of the pathway for biosynthesis of saponin adjuvants from the soapbark tree.</title>
        <authorList>
            <person name="Reed J."/>
            <person name="Orme A."/>
            <person name="El-Demerdash A."/>
            <person name="Owen C."/>
            <person name="Martin L.B.B."/>
            <person name="Misra R.C."/>
            <person name="Kikuchi S."/>
            <person name="Rejzek M."/>
            <person name="Martin A.C."/>
            <person name="Harkess A."/>
            <person name="Leebens-Mack J."/>
            <person name="Louveau T."/>
            <person name="Stephenson M.J."/>
            <person name="Osbourn A."/>
        </authorList>
    </citation>
    <scope>NUCLEOTIDE SEQUENCE</scope>
    <source>
        <strain evidence="15">S10</strain>
    </source>
</reference>
<dbReference type="EMBL" id="JARAOO010000012">
    <property type="protein sequence ID" value="KAJ7949594.1"/>
    <property type="molecule type" value="Genomic_DNA"/>
</dbReference>
<dbReference type="Pfam" id="PF13855">
    <property type="entry name" value="LRR_8"/>
    <property type="match status" value="1"/>
</dbReference>
<dbReference type="InterPro" id="IPR046956">
    <property type="entry name" value="RLP23-like"/>
</dbReference>
<dbReference type="KEGG" id="qsa:O6P43_029912"/>
<evidence type="ECO:0000259" key="13">
    <source>
        <dbReference type="Pfam" id="PF08263"/>
    </source>
</evidence>
<dbReference type="InterPro" id="IPR001611">
    <property type="entry name" value="Leu-rich_rpt"/>
</dbReference>
<keyword evidence="9 12" id="KW-0472">Membrane</keyword>
<name>A0AAD7L0Z6_QUISA</name>
<dbReference type="GO" id="GO:0003676">
    <property type="term" value="F:nucleic acid binding"/>
    <property type="evidence" value="ECO:0007669"/>
    <property type="project" value="InterPro"/>
</dbReference>
<comment type="similarity">
    <text evidence="2">Belongs to the RLP family.</text>
</comment>
<dbReference type="SUPFAM" id="SSF52058">
    <property type="entry name" value="L domain-like"/>
    <property type="match status" value="3"/>
</dbReference>
<keyword evidence="15" id="KW-0808">Transferase</keyword>
<dbReference type="PANTHER" id="PTHR48063:SF98">
    <property type="entry name" value="LRR RECEPTOR-LIKE SERINE_THREONINE-PROTEIN KINASE FLS2"/>
    <property type="match status" value="1"/>
</dbReference>
<dbReference type="GO" id="GO:0004523">
    <property type="term" value="F:RNA-DNA hybrid ribonuclease activity"/>
    <property type="evidence" value="ECO:0007669"/>
    <property type="project" value="InterPro"/>
</dbReference>
<dbReference type="Gene3D" id="3.30.420.10">
    <property type="entry name" value="Ribonuclease H-like superfamily/Ribonuclease H"/>
    <property type="match status" value="1"/>
</dbReference>
<evidence type="ECO:0000313" key="15">
    <source>
        <dbReference type="EMBL" id="KAJ7949594.1"/>
    </source>
</evidence>
<dbReference type="InterPro" id="IPR032675">
    <property type="entry name" value="LRR_dom_sf"/>
</dbReference>
<dbReference type="CDD" id="cd06222">
    <property type="entry name" value="RNase_H_like"/>
    <property type="match status" value="1"/>
</dbReference>
<evidence type="ECO:0000256" key="7">
    <source>
        <dbReference type="ARBA" id="ARBA00022737"/>
    </source>
</evidence>
<organism evidence="15 16">
    <name type="scientific">Quillaja saponaria</name>
    <name type="common">Soap bark tree</name>
    <dbReference type="NCBI Taxonomy" id="32244"/>
    <lineage>
        <taxon>Eukaryota</taxon>
        <taxon>Viridiplantae</taxon>
        <taxon>Streptophyta</taxon>
        <taxon>Embryophyta</taxon>
        <taxon>Tracheophyta</taxon>
        <taxon>Spermatophyta</taxon>
        <taxon>Magnoliopsida</taxon>
        <taxon>eudicotyledons</taxon>
        <taxon>Gunneridae</taxon>
        <taxon>Pentapetalae</taxon>
        <taxon>rosids</taxon>
        <taxon>fabids</taxon>
        <taxon>Fabales</taxon>
        <taxon>Quillajaceae</taxon>
        <taxon>Quillaja</taxon>
    </lineage>
</organism>
<keyword evidence="5 12" id="KW-0812">Transmembrane</keyword>
<dbReference type="InterPro" id="IPR002156">
    <property type="entry name" value="RNaseH_domain"/>
</dbReference>
<evidence type="ECO:0000259" key="14">
    <source>
        <dbReference type="Pfam" id="PF13456"/>
    </source>
</evidence>
<dbReference type="InterPro" id="IPR013210">
    <property type="entry name" value="LRR_N_plant-typ"/>
</dbReference>
<keyword evidence="7" id="KW-0677">Repeat</keyword>